<comment type="caution">
    <text evidence="5">The sequence shown here is derived from an EMBL/GenBank/DDBJ whole genome shotgun (WGS) entry which is preliminary data.</text>
</comment>
<keyword evidence="6" id="KW-1185">Reference proteome</keyword>
<sequence>MSIFQFWSKLTNMVWDYTYGSNQDFNTAWRPVKVVVRDVLKMQPVSRKTWTDTFEAIYTMVVSNEEFPKLAYERIQIILEAHVKECARRLERSPAGKLLNDYYDIWKSYDDAHQHLQALFSLLNSKLCSGNDETDGSNFNDGNFMDIQKLGKKYFSLLSQTIKMLNALALNLWMTEVLKPDLANKIVRLLLDAIIEGRRDLLSNQKLFVMQTIIQSISRVNESMAKNDEESKFYKETFGNPFLERLKDHYRWEASKMLQELSISQYIEKVLAKLDEENKWIAIIIPNFPTDYVKDVFIEHFIQTNSMDQILSEGVRMIEEERADDLVNFNKILKEILQREAHNNDSETTTLSPLISAFQNHVQKKAMESVVTLEGEDAHIQYFENLLLIHDKYTALIQETLEFNSLFNNALQKAFQFVSSQKLASRKSGDPAELCAKYCDTLLRMSNSSDSDMDRKIDRCQIVLQYIYEMDAFLKFYARLLAKRLLLQTSESIEREERMLTMLDKFSGFGGTDMLKKMLVDVKVSNDLNAEFDHSSLNVSKFDFSVKVLQSSAWPLPHVDVPVISLPREIECVISQFTSFYTGKFKAHKIQWHFPISKCVIKLNYLHDKQYLVSMDAYHLAVLMLFEYTDKLFFGEIKHYVPLPDKTLKLNIGALVEKQILTCDTDVIGDESQLNLNLKFSHKATRIKITNHKDRIIPEERAETNRSVDNDRNCYLQAAIIRVMKARKTLSYKDIVSEVLAQTKGKFPLHMSNFKVVIDTLVDKYYIELLPETQDVYKYIA</sequence>
<name>A0A8S1BZF6_9INSE</name>
<organism evidence="5 6">
    <name type="scientific">Cloeon dipterum</name>
    <dbReference type="NCBI Taxonomy" id="197152"/>
    <lineage>
        <taxon>Eukaryota</taxon>
        <taxon>Metazoa</taxon>
        <taxon>Ecdysozoa</taxon>
        <taxon>Arthropoda</taxon>
        <taxon>Hexapoda</taxon>
        <taxon>Insecta</taxon>
        <taxon>Pterygota</taxon>
        <taxon>Palaeoptera</taxon>
        <taxon>Ephemeroptera</taxon>
        <taxon>Pisciforma</taxon>
        <taxon>Baetidae</taxon>
        <taxon>Cloeon</taxon>
    </lineage>
</organism>
<dbReference type="PROSITE" id="PS50069">
    <property type="entry name" value="CULLIN_2"/>
    <property type="match status" value="1"/>
</dbReference>
<reference evidence="5 6" key="1">
    <citation type="submission" date="2020-04" db="EMBL/GenBank/DDBJ databases">
        <authorList>
            <person name="Alioto T."/>
            <person name="Alioto T."/>
            <person name="Gomez Garrido J."/>
        </authorList>
    </citation>
    <scope>NUCLEOTIDE SEQUENCE [LARGE SCALE GENOMIC DNA]</scope>
</reference>
<dbReference type="InterPro" id="IPR036388">
    <property type="entry name" value="WH-like_DNA-bd_sf"/>
</dbReference>
<dbReference type="Pfam" id="PF26557">
    <property type="entry name" value="Cullin_AB"/>
    <property type="match status" value="1"/>
</dbReference>
<dbReference type="InterPro" id="IPR016159">
    <property type="entry name" value="Cullin_repeat-like_dom_sf"/>
</dbReference>
<evidence type="ECO:0000313" key="6">
    <source>
        <dbReference type="Proteomes" id="UP000494165"/>
    </source>
</evidence>
<evidence type="ECO:0000256" key="2">
    <source>
        <dbReference type="PROSITE-ProRule" id="PRU00330"/>
    </source>
</evidence>
<feature type="domain" description="Cullin family profile" evidence="4">
    <location>
        <begin position="430"/>
        <end position="656"/>
    </location>
</feature>
<dbReference type="SUPFAM" id="SSF75632">
    <property type="entry name" value="Cullin homology domain"/>
    <property type="match status" value="1"/>
</dbReference>
<dbReference type="Gene3D" id="1.10.10.10">
    <property type="entry name" value="Winged helix-like DNA-binding domain superfamily/Winged helix DNA-binding domain"/>
    <property type="match status" value="1"/>
</dbReference>
<dbReference type="EMBL" id="CADEPI010000001">
    <property type="protein sequence ID" value="CAB3359369.1"/>
    <property type="molecule type" value="Genomic_DNA"/>
</dbReference>
<gene>
    <name evidence="5" type="ORF">CLODIP_2_CD05309</name>
</gene>
<dbReference type="InterPro" id="IPR045093">
    <property type="entry name" value="Cullin"/>
</dbReference>
<comment type="similarity">
    <text evidence="1 2 3">Belongs to the cullin family.</text>
</comment>
<dbReference type="Gene3D" id="1.20.1310.10">
    <property type="entry name" value="Cullin Repeats"/>
    <property type="match status" value="4"/>
</dbReference>
<dbReference type="SUPFAM" id="SSF46785">
    <property type="entry name" value="Winged helix' DNA-binding domain"/>
    <property type="match status" value="1"/>
</dbReference>
<dbReference type="InterPro" id="IPR059120">
    <property type="entry name" value="Cullin-like_AB"/>
</dbReference>
<dbReference type="SMART" id="SM00884">
    <property type="entry name" value="Cullin_Nedd8"/>
    <property type="match status" value="1"/>
</dbReference>
<dbReference type="InterPro" id="IPR016158">
    <property type="entry name" value="Cullin_homology"/>
</dbReference>
<dbReference type="PANTHER" id="PTHR11932">
    <property type="entry name" value="CULLIN"/>
    <property type="match status" value="1"/>
</dbReference>
<dbReference type="SMART" id="SM00182">
    <property type="entry name" value="CULLIN"/>
    <property type="match status" value="1"/>
</dbReference>
<dbReference type="Gene3D" id="3.30.230.130">
    <property type="entry name" value="Cullin, Chain C, Domain 2"/>
    <property type="match status" value="1"/>
</dbReference>
<dbReference type="Proteomes" id="UP000494165">
    <property type="component" value="Unassembled WGS sequence"/>
</dbReference>
<dbReference type="Pfam" id="PF00888">
    <property type="entry name" value="Cullin"/>
    <property type="match status" value="1"/>
</dbReference>
<dbReference type="OrthoDB" id="27073at2759"/>
<proteinExistence type="inferred from homology"/>
<evidence type="ECO:0000256" key="3">
    <source>
        <dbReference type="RuleBase" id="RU003829"/>
    </source>
</evidence>
<dbReference type="InterPro" id="IPR001373">
    <property type="entry name" value="Cullin_N"/>
</dbReference>
<evidence type="ECO:0000259" key="4">
    <source>
        <dbReference type="PROSITE" id="PS50069"/>
    </source>
</evidence>
<accession>A0A8S1BZF6</accession>
<evidence type="ECO:0000313" key="5">
    <source>
        <dbReference type="EMBL" id="CAB3359369.1"/>
    </source>
</evidence>
<dbReference type="InterPro" id="IPR019559">
    <property type="entry name" value="Cullin_neddylation_domain"/>
</dbReference>
<dbReference type="GO" id="GO:0031625">
    <property type="term" value="F:ubiquitin protein ligase binding"/>
    <property type="evidence" value="ECO:0007669"/>
    <property type="project" value="InterPro"/>
</dbReference>
<protein>
    <recommendedName>
        <fullName evidence="4">Cullin family profile domain-containing protein</fullName>
    </recommendedName>
</protein>
<dbReference type="SUPFAM" id="SSF74788">
    <property type="entry name" value="Cullin repeat-like"/>
    <property type="match status" value="1"/>
</dbReference>
<dbReference type="InterPro" id="IPR036390">
    <property type="entry name" value="WH_DNA-bd_sf"/>
</dbReference>
<dbReference type="GO" id="GO:0006511">
    <property type="term" value="P:ubiquitin-dependent protein catabolic process"/>
    <property type="evidence" value="ECO:0007669"/>
    <property type="project" value="InterPro"/>
</dbReference>
<evidence type="ECO:0000256" key="1">
    <source>
        <dbReference type="ARBA" id="ARBA00006019"/>
    </source>
</evidence>
<dbReference type="InterPro" id="IPR036317">
    <property type="entry name" value="Cullin_homology_sf"/>
</dbReference>
<dbReference type="AlphaFoldDB" id="A0A8S1BZF6"/>
<dbReference type="Pfam" id="PF10557">
    <property type="entry name" value="Cullin_Nedd8"/>
    <property type="match status" value="1"/>
</dbReference>